<feature type="chain" id="PRO_5012078773" evidence="2">
    <location>
        <begin position="23"/>
        <end position="745"/>
    </location>
</feature>
<dbReference type="OrthoDB" id="2157358at2759"/>
<dbReference type="SUPFAM" id="SSF53850">
    <property type="entry name" value="Periplasmic binding protein-like II"/>
    <property type="match status" value="1"/>
</dbReference>
<keyword evidence="2" id="KW-0732">Signal</keyword>
<feature type="transmembrane region" description="Helical" evidence="1">
    <location>
        <begin position="491"/>
        <end position="509"/>
    </location>
</feature>
<dbReference type="EMBL" id="MCFH01000001">
    <property type="protein sequence ID" value="ORX60797.1"/>
    <property type="molecule type" value="Genomic_DNA"/>
</dbReference>
<comment type="caution">
    <text evidence="3">The sequence shown here is derived from an EMBL/GenBank/DDBJ whole genome shotgun (WGS) entry which is preliminary data.</text>
</comment>
<evidence type="ECO:0000256" key="1">
    <source>
        <dbReference type="SAM" id="Phobius"/>
    </source>
</evidence>
<dbReference type="STRING" id="1754191.A0A1Y1VMZ3"/>
<keyword evidence="1" id="KW-0472">Membrane</keyword>
<name>A0A1Y1VMZ3_9FUNG</name>
<feature type="transmembrane region" description="Helical" evidence="1">
    <location>
        <begin position="575"/>
        <end position="597"/>
    </location>
</feature>
<evidence type="ECO:0000256" key="2">
    <source>
        <dbReference type="SAM" id="SignalP"/>
    </source>
</evidence>
<proteinExistence type="predicted"/>
<organism evidence="3 4">
    <name type="scientific">Piromyces finnis</name>
    <dbReference type="NCBI Taxonomy" id="1754191"/>
    <lineage>
        <taxon>Eukaryota</taxon>
        <taxon>Fungi</taxon>
        <taxon>Fungi incertae sedis</taxon>
        <taxon>Chytridiomycota</taxon>
        <taxon>Chytridiomycota incertae sedis</taxon>
        <taxon>Neocallimastigomycetes</taxon>
        <taxon>Neocallimastigales</taxon>
        <taxon>Neocallimastigaceae</taxon>
        <taxon>Piromyces</taxon>
    </lineage>
</organism>
<reference evidence="3 4" key="1">
    <citation type="submission" date="2016-08" db="EMBL/GenBank/DDBJ databases">
        <title>Genomes of anaerobic fungi encode conserved fungal cellulosomes for biomass hydrolysis.</title>
        <authorList>
            <consortium name="DOE Joint Genome Institute"/>
            <person name="Haitjema C.H."/>
            <person name="Gilmore S.P."/>
            <person name="Henske J.K."/>
            <person name="Solomon K.V."/>
            <person name="De Groot R."/>
            <person name="Kuo A."/>
            <person name="Mondo S.J."/>
            <person name="Salamov A.A."/>
            <person name="Labutti K."/>
            <person name="Zhao Z."/>
            <person name="Chiniquy J."/>
            <person name="Barry K."/>
            <person name="Brewer H.M."/>
            <person name="Purvine S.O."/>
            <person name="Wright A.T."/>
            <person name="Boxma B."/>
            <person name="Van Alen T."/>
            <person name="Hackstein J.H."/>
            <person name="Baker S.E."/>
            <person name="Grigoriev I.V."/>
            <person name="O'Malley M.A."/>
        </authorList>
    </citation>
    <scope>NUCLEOTIDE SEQUENCE [LARGE SCALE GENOMIC DNA]</scope>
    <source>
        <strain evidence="4">finn</strain>
    </source>
</reference>
<evidence type="ECO:0000313" key="3">
    <source>
        <dbReference type="EMBL" id="ORX60797.1"/>
    </source>
</evidence>
<dbReference type="Pfam" id="PF13416">
    <property type="entry name" value="SBP_bac_8"/>
    <property type="match status" value="1"/>
</dbReference>
<sequence length="745" mass="86428">MRFINLYFLILYSLLIYEKCKATVELRAIALTYSEKEKNFLPITNQFNEYAKENNIDIRIDVQLYSPTNSSLNVNDYGTEIEVLMKKKSEKYDLIFYDTMYSPRYAPYFLDLSKHMPKEHIDMYKNTIANKTCTYQGKWVGLPLSVGYEILYSNFSLLEKYGKKIPETWDELLETAKYIKEMEEKEGNNNVLYYNGLFPLYETAICSFQEFIHSYRETIESPYPDYSSPEALNALNKLKEIMNEISSGETFKSNDPITLGAIYSGNALFLKYWYIGTVHSSFKRSIIPGRNKGVSASTVGGTNIGINGYISEEKKKAALEALEYMTSLEGQRKYMHESTEFSALTELYDDEIVCKKYDCNILKKIQLIPRPSSVAKNYDEYSTQIRNYLYDFLYNGADASKTLEAMNDIVKIYNISIYPSESKEGFTILLVTIGAIVLILLSSVFFFIKKFKSHFSFFSIDSWVIFFLSFIVIISSIFTEYGEVTENKCQIRMILNTFGCSFLYIPILYKLITTFPEKNRFFNWIENSKFSFYLIFTLIDIFLCGLTFISTHNIIDINVKEGKKYRLCEANSFGTVLLSLIFAEKIIIGILIAFMLFLEWNIIKINREIKLITCTFYVNILSGIVLIIMKYMDLNNYKAHFLIYTIINLVYVLSCYFFMYGVRIFDVIIKKKEPKLKFIKQAGTVNSTLTERSKNSSTINYDTNSKFGSMTLKVLQYHYFTGEETKTTDDFSVPSMSFTNGESLK</sequence>
<dbReference type="InterPro" id="IPR006059">
    <property type="entry name" value="SBP"/>
</dbReference>
<feature type="transmembrane region" description="Helical" evidence="1">
    <location>
        <begin position="530"/>
        <end position="555"/>
    </location>
</feature>
<evidence type="ECO:0000313" key="4">
    <source>
        <dbReference type="Proteomes" id="UP000193719"/>
    </source>
</evidence>
<dbReference type="InterPro" id="IPR050490">
    <property type="entry name" value="Bact_solute-bd_prot1"/>
</dbReference>
<dbReference type="PANTHER" id="PTHR43649">
    <property type="entry name" value="ARABINOSE-BINDING PROTEIN-RELATED"/>
    <property type="match status" value="1"/>
</dbReference>
<feature type="transmembrane region" description="Helical" evidence="1">
    <location>
        <begin position="641"/>
        <end position="662"/>
    </location>
</feature>
<dbReference type="Proteomes" id="UP000193719">
    <property type="component" value="Unassembled WGS sequence"/>
</dbReference>
<dbReference type="PANTHER" id="PTHR43649:SF17">
    <property type="entry name" value="ABC TRANSPORTER SOLUTE BINDING PROTEIN-SUGAR TRANSPORT"/>
    <property type="match status" value="1"/>
</dbReference>
<dbReference type="Gene3D" id="3.40.190.10">
    <property type="entry name" value="Periplasmic binding protein-like II"/>
    <property type="match status" value="1"/>
</dbReference>
<feature type="transmembrane region" description="Helical" evidence="1">
    <location>
        <begin position="609"/>
        <end position="629"/>
    </location>
</feature>
<gene>
    <name evidence="3" type="ORF">BCR36DRAFT_340647</name>
</gene>
<keyword evidence="1" id="KW-1133">Transmembrane helix</keyword>
<accession>A0A1Y1VMZ3</accession>
<protein>
    <submittedName>
        <fullName evidence="3">Periplasmic binding protein-like II</fullName>
    </submittedName>
</protein>
<feature type="transmembrane region" description="Helical" evidence="1">
    <location>
        <begin position="460"/>
        <end position="479"/>
    </location>
</feature>
<keyword evidence="4" id="KW-1185">Reference proteome</keyword>
<feature type="transmembrane region" description="Helical" evidence="1">
    <location>
        <begin position="426"/>
        <end position="448"/>
    </location>
</feature>
<reference evidence="3 4" key="2">
    <citation type="submission" date="2016-08" db="EMBL/GenBank/DDBJ databases">
        <title>Pervasive Adenine N6-methylation of Active Genes in Fungi.</title>
        <authorList>
            <consortium name="DOE Joint Genome Institute"/>
            <person name="Mondo S.J."/>
            <person name="Dannebaum R.O."/>
            <person name="Kuo R.C."/>
            <person name="Labutti K."/>
            <person name="Haridas S."/>
            <person name="Kuo A."/>
            <person name="Salamov A."/>
            <person name="Ahrendt S.R."/>
            <person name="Lipzen A."/>
            <person name="Sullivan W."/>
            <person name="Andreopoulos W.B."/>
            <person name="Clum A."/>
            <person name="Lindquist E."/>
            <person name="Daum C."/>
            <person name="Ramamoorthy G.K."/>
            <person name="Gryganskyi A."/>
            <person name="Culley D."/>
            <person name="Magnuson J.K."/>
            <person name="James T.Y."/>
            <person name="O'Malley M.A."/>
            <person name="Stajich J.E."/>
            <person name="Spatafora J.W."/>
            <person name="Visel A."/>
            <person name="Grigoriev I.V."/>
        </authorList>
    </citation>
    <scope>NUCLEOTIDE SEQUENCE [LARGE SCALE GENOMIC DNA]</scope>
    <source>
        <strain evidence="4">finn</strain>
    </source>
</reference>
<dbReference type="AlphaFoldDB" id="A0A1Y1VMZ3"/>
<feature type="signal peptide" evidence="2">
    <location>
        <begin position="1"/>
        <end position="22"/>
    </location>
</feature>
<keyword evidence="1" id="KW-0812">Transmembrane</keyword>